<dbReference type="Proteomes" id="UP000580839">
    <property type="component" value="Unassembled WGS sequence"/>
</dbReference>
<evidence type="ECO:0000256" key="1">
    <source>
        <dbReference type="SAM" id="SignalP"/>
    </source>
</evidence>
<dbReference type="EMBL" id="JABFRW010000001">
    <property type="protein sequence ID" value="NOT32547.1"/>
    <property type="molecule type" value="Genomic_DNA"/>
</dbReference>
<name>A0A849SI06_UNCEI</name>
<organism evidence="2 3">
    <name type="scientific">Eiseniibacteriota bacterium</name>
    <dbReference type="NCBI Taxonomy" id="2212470"/>
    <lineage>
        <taxon>Bacteria</taxon>
        <taxon>Candidatus Eiseniibacteriota</taxon>
    </lineage>
</organism>
<dbReference type="SUPFAM" id="SSF56935">
    <property type="entry name" value="Porins"/>
    <property type="match status" value="1"/>
</dbReference>
<reference evidence="2 3" key="1">
    <citation type="submission" date="2020-04" db="EMBL/GenBank/DDBJ databases">
        <title>Metagenomic profiling of ammonia- and methane-oxidizing microorganisms in a Dutch drinking water treatment plant.</title>
        <authorList>
            <person name="Poghosyan L."/>
            <person name="Leucker S."/>
        </authorList>
    </citation>
    <scope>NUCLEOTIDE SEQUENCE [LARGE SCALE GENOMIC DNA]</scope>
    <source>
        <strain evidence="2">S-RSF-IL-03</strain>
    </source>
</reference>
<gene>
    <name evidence="2" type="ORF">HOP12_00065</name>
</gene>
<evidence type="ECO:0000313" key="2">
    <source>
        <dbReference type="EMBL" id="NOT32547.1"/>
    </source>
</evidence>
<protein>
    <submittedName>
        <fullName evidence="2">PorV/PorQ family protein</fullName>
    </submittedName>
</protein>
<feature type="signal peptide" evidence="1">
    <location>
        <begin position="1"/>
        <end position="23"/>
    </location>
</feature>
<feature type="chain" id="PRO_5032600833" evidence="1">
    <location>
        <begin position="24"/>
        <end position="341"/>
    </location>
</feature>
<accession>A0A849SI06</accession>
<proteinExistence type="predicted"/>
<dbReference type="NCBIfam" id="NF033709">
    <property type="entry name" value="PorV_fam"/>
    <property type="match status" value="1"/>
</dbReference>
<keyword evidence="1" id="KW-0732">Signal</keyword>
<dbReference type="Gene3D" id="2.40.160.60">
    <property type="entry name" value="Outer membrane protein transport protein (OMPP1/FadL/TodX)"/>
    <property type="match status" value="1"/>
</dbReference>
<sequence length="341" mass="36091">MKANRTIALAAVLLALGAGAAWAGSENRVGTGGLHELRLPVGARSTALAGADIGSVSGAEALFYNPSGIAGTDRGTELMFSNTSYIAGTDVNFVGVTQSLGDLGMIGISAKVFSVGEIERTTETSPDGTGEFFSPTTTVIGLGYGKRMTDRVNFGGAFYFASERILQETASGVSFDFGFQYDTGYRGLKLGMAMKNFGPNSEFSGADFERNIRYDEDDPQSGNRTVTNNSSLFELPSLFQLGLSMPLVQGPTNLNAHALFQSNSFGRDEGRFGMELAVRNLAALRAGYVYNGDDESLFGLSYGVGVNVPLGSTRLAIDYAGQTINDGIFDDIQHVAVSLLF</sequence>
<dbReference type="AlphaFoldDB" id="A0A849SI06"/>
<evidence type="ECO:0000313" key="3">
    <source>
        <dbReference type="Proteomes" id="UP000580839"/>
    </source>
</evidence>
<comment type="caution">
    <text evidence="2">The sequence shown here is derived from an EMBL/GenBank/DDBJ whole genome shotgun (WGS) entry which is preliminary data.</text>
</comment>